<dbReference type="Proteomes" id="UP000887577">
    <property type="component" value="Unplaced"/>
</dbReference>
<feature type="compositionally biased region" description="Polar residues" evidence="2">
    <location>
        <begin position="67"/>
        <end position="93"/>
    </location>
</feature>
<feature type="compositionally biased region" description="Basic residues" evidence="2">
    <location>
        <begin position="649"/>
        <end position="658"/>
    </location>
</feature>
<feature type="region of interest" description="Disordered" evidence="2">
    <location>
        <begin position="464"/>
        <end position="523"/>
    </location>
</feature>
<proteinExistence type="predicted"/>
<accession>A0A914YYP3</accession>
<feature type="coiled-coil region" evidence="1">
    <location>
        <begin position="705"/>
        <end position="755"/>
    </location>
</feature>
<feature type="region of interest" description="Disordered" evidence="2">
    <location>
        <begin position="639"/>
        <end position="666"/>
    </location>
</feature>
<feature type="compositionally biased region" description="Polar residues" evidence="2">
    <location>
        <begin position="863"/>
        <end position="917"/>
    </location>
</feature>
<feature type="region of interest" description="Disordered" evidence="2">
    <location>
        <begin position="848"/>
        <end position="917"/>
    </location>
</feature>
<feature type="compositionally biased region" description="Low complexity" evidence="2">
    <location>
        <begin position="209"/>
        <end position="218"/>
    </location>
</feature>
<keyword evidence="1" id="KW-0175">Coiled coil</keyword>
<feature type="region of interest" description="Disordered" evidence="2">
    <location>
        <begin position="278"/>
        <end position="313"/>
    </location>
</feature>
<dbReference type="AlphaFoldDB" id="A0A914YYP3"/>
<protein>
    <submittedName>
        <fullName evidence="4">Uncharacterized protein</fullName>
    </submittedName>
</protein>
<name>A0A914YYP3_9BILA</name>
<feature type="compositionally biased region" description="Low complexity" evidence="2">
    <location>
        <begin position="278"/>
        <end position="287"/>
    </location>
</feature>
<sequence>MQSFDPNQPQRSHDGGGGYYQQPQQNHPPRMALPPASSFFGPQSSSDYHHSNTPLSEPPPSPYLTGHYNQPQSYPSTDPSTPYMHSSAISPPNYNIGPSPHYPPPPMQQQQQQQMYNPPPAQNIDPQGYIGIEQHQQIRPQHHQMQMGFPSTSMMAQDHSMQMGYIPSPMDQGIMGGNYPQQHQSYSNIAPSHQHQMPQTIMQHQRQQQILIPQQQQHLQHHHHSHSGQTPPVLSEMPNNSLLRNHLRQQHPSSSMHGPLASTTTMESIIPSDNMTQVLQMQQQQRSQPPPPSSQQQQQHQQNSSQKQGKEAAADNNKILTSLPPPPSSNYNIPQQSIINQKIDQRRFDGSNLIRYPQQAYLNPISEQQNYRHITPMGPPPMPHRVYHEQQQQQVSQEYHQQQQIFESQQQPHNQSLMPNFLPMNEQPSMNIFPTKIEQPQISQTELSIAETVNEVIAKHSAKFPTDNITSASTPSPPPSKKRRNTRTNVDSNITTEKPADGPTVKQHFQAQQSEKRKQEQHDKILVKIREDKEKYQTNSEIEVSEISSSDLFRSPGMTRTEFLQAHRQRKSESNQENSTKPYEKDTVVKIIEEIAGSFPDHSPEPPPYEFSNQSFDENIQIIENHEEILPTIQNFDEPSKSVITPAKPKPKRIRKKPPPRETRVQKENKRKFLFKCLHLQRTIRSLILKNSALADETSRLFYRIKTVTEERKMLAKRVQHYERNRIRRIQSQKKKRAKAQAQQAQACVQQEQQELNYPPSVEIYEPEIIHENVDAYPFENMEHKEMTVYLPPVKQEFGQIPYYDPSQYPFEDFHESMNIDYSTAVFSVPSNFNEFSNQQNFLPFPTEIEEGIPPPPKRQRLDASQFQQNQFFIPEDGNSSQIFYEQPHQQQSVLRSETPTFRETQNADSSASSHPQ</sequence>
<organism evidence="3 4">
    <name type="scientific">Panagrolaimus superbus</name>
    <dbReference type="NCBI Taxonomy" id="310955"/>
    <lineage>
        <taxon>Eukaryota</taxon>
        <taxon>Metazoa</taxon>
        <taxon>Ecdysozoa</taxon>
        <taxon>Nematoda</taxon>
        <taxon>Chromadorea</taxon>
        <taxon>Rhabditida</taxon>
        <taxon>Tylenchina</taxon>
        <taxon>Panagrolaimomorpha</taxon>
        <taxon>Panagrolaimoidea</taxon>
        <taxon>Panagrolaimidae</taxon>
        <taxon>Panagrolaimus</taxon>
    </lineage>
</organism>
<feature type="region of interest" description="Disordered" evidence="2">
    <location>
        <begin position="209"/>
        <end position="238"/>
    </location>
</feature>
<feature type="compositionally biased region" description="Polar residues" evidence="2">
    <location>
        <begin position="1"/>
        <end position="10"/>
    </location>
</feature>
<keyword evidence="3" id="KW-1185">Reference proteome</keyword>
<dbReference type="WBParaSite" id="PSU_v2.g3163.t1">
    <property type="protein sequence ID" value="PSU_v2.g3163.t1"/>
    <property type="gene ID" value="PSU_v2.g3163"/>
</dbReference>
<evidence type="ECO:0000313" key="4">
    <source>
        <dbReference type="WBParaSite" id="PSU_v2.g3163.t1"/>
    </source>
</evidence>
<feature type="compositionally biased region" description="Low complexity" evidence="2">
    <location>
        <begin position="294"/>
        <end position="307"/>
    </location>
</feature>
<reference evidence="4" key="1">
    <citation type="submission" date="2022-11" db="UniProtKB">
        <authorList>
            <consortium name="WormBaseParasite"/>
        </authorList>
    </citation>
    <scope>IDENTIFICATION</scope>
</reference>
<evidence type="ECO:0000256" key="1">
    <source>
        <dbReference type="SAM" id="Coils"/>
    </source>
</evidence>
<feature type="region of interest" description="Disordered" evidence="2">
    <location>
        <begin position="1"/>
        <end position="118"/>
    </location>
</feature>
<evidence type="ECO:0000256" key="2">
    <source>
        <dbReference type="SAM" id="MobiDB-lite"/>
    </source>
</evidence>
<evidence type="ECO:0000313" key="3">
    <source>
        <dbReference type="Proteomes" id="UP000887577"/>
    </source>
</evidence>
<feature type="compositionally biased region" description="Polar residues" evidence="2">
    <location>
        <begin position="40"/>
        <end position="55"/>
    </location>
</feature>
<feature type="compositionally biased region" description="Basic and acidic residues" evidence="2">
    <location>
        <begin position="514"/>
        <end position="523"/>
    </location>
</feature>